<name>A0A815XRG3_9BILA</name>
<dbReference type="EMBL" id="CAJNOQ010028352">
    <property type="protein sequence ID" value="CAF1560836.1"/>
    <property type="molecule type" value="Genomic_DNA"/>
</dbReference>
<evidence type="ECO:0000313" key="3">
    <source>
        <dbReference type="EMBL" id="CAF4422290.1"/>
    </source>
</evidence>
<evidence type="ECO:0000256" key="1">
    <source>
        <dbReference type="SAM" id="MobiDB-lite"/>
    </source>
</evidence>
<feature type="compositionally biased region" description="Polar residues" evidence="1">
    <location>
        <begin position="60"/>
        <end position="74"/>
    </location>
</feature>
<dbReference type="EMBL" id="CAJOBC010094102">
    <property type="protein sequence ID" value="CAF4422290.1"/>
    <property type="molecule type" value="Genomic_DNA"/>
</dbReference>
<gene>
    <name evidence="2" type="ORF">GPM918_LOCUS39755</name>
    <name evidence="3" type="ORF">SRO942_LOCUS40651</name>
</gene>
<dbReference type="Proteomes" id="UP000663829">
    <property type="component" value="Unassembled WGS sequence"/>
</dbReference>
<feature type="compositionally biased region" description="Polar residues" evidence="1">
    <location>
        <begin position="19"/>
        <end position="48"/>
    </location>
</feature>
<keyword evidence="4" id="KW-1185">Reference proteome</keyword>
<protein>
    <submittedName>
        <fullName evidence="2">Uncharacterized protein</fullName>
    </submittedName>
</protein>
<dbReference type="AlphaFoldDB" id="A0A815XRG3"/>
<feature type="region of interest" description="Disordered" evidence="1">
    <location>
        <begin position="1"/>
        <end position="87"/>
    </location>
</feature>
<evidence type="ECO:0000313" key="2">
    <source>
        <dbReference type="EMBL" id="CAF1560836.1"/>
    </source>
</evidence>
<comment type="caution">
    <text evidence="2">The sequence shown here is derived from an EMBL/GenBank/DDBJ whole genome shotgun (WGS) entry which is preliminary data.</text>
</comment>
<organism evidence="2 4">
    <name type="scientific">Didymodactylos carnosus</name>
    <dbReference type="NCBI Taxonomy" id="1234261"/>
    <lineage>
        <taxon>Eukaryota</taxon>
        <taxon>Metazoa</taxon>
        <taxon>Spiralia</taxon>
        <taxon>Gnathifera</taxon>
        <taxon>Rotifera</taxon>
        <taxon>Eurotatoria</taxon>
        <taxon>Bdelloidea</taxon>
        <taxon>Philodinida</taxon>
        <taxon>Philodinidae</taxon>
        <taxon>Didymodactylos</taxon>
    </lineage>
</organism>
<dbReference type="Proteomes" id="UP000681722">
    <property type="component" value="Unassembled WGS sequence"/>
</dbReference>
<reference evidence="2" key="1">
    <citation type="submission" date="2021-02" db="EMBL/GenBank/DDBJ databases">
        <authorList>
            <person name="Nowell W R."/>
        </authorList>
    </citation>
    <scope>NUCLEOTIDE SEQUENCE</scope>
</reference>
<proteinExistence type="predicted"/>
<accession>A0A815XRG3</accession>
<evidence type="ECO:0000313" key="4">
    <source>
        <dbReference type="Proteomes" id="UP000663829"/>
    </source>
</evidence>
<sequence>MEHKLLKPQVQKRKQQQRHSWLQKPTQKAVEQQSTKQSSVLGTTNDISSDPIAQKPRMPSKQTTYLFTGPNLKSSLGGRSGTLPLLY</sequence>